<dbReference type="AlphaFoldDB" id="A0A931DQY2"/>
<proteinExistence type="inferred from homology"/>
<evidence type="ECO:0000259" key="8">
    <source>
        <dbReference type="PROSITE" id="PS50968"/>
    </source>
</evidence>
<dbReference type="SUPFAM" id="SSF52777">
    <property type="entry name" value="CoA-dependent acyltransferases"/>
    <property type="match status" value="1"/>
</dbReference>
<name>A0A931DQY2_9ACTN</name>
<evidence type="ECO:0000256" key="5">
    <source>
        <dbReference type="ARBA" id="ARBA00023315"/>
    </source>
</evidence>
<comment type="similarity">
    <text evidence="2 6">Belongs to the 2-oxoacid dehydrogenase family.</text>
</comment>
<comment type="cofactor">
    <cofactor evidence="1 6">
        <name>(R)-lipoate</name>
        <dbReference type="ChEBI" id="CHEBI:83088"/>
    </cofactor>
</comment>
<evidence type="ECO:0000256" key="4">
    <source>
        <dbReference type="ARBA" id="ARBA00022823"/>
    </source>
</evidence>
<sequence length="446" mass="45908">MTEILMPRLSDTMEEGVISSWQKKPGDPVAVGDVLVDIETDKAVMEYEAYEAGVLGEILVGEGETAAIGAPIAIVLPAGSEVPAQAAARPEEQSAGQAKEEVAVAAPAPAASAPSDPAPAPASGPAAPAPAPLNGTPRGTRPPSSPLARRLARDHGIDLATLTGTGPGGRIVRADIEAAVRAGGAAAPPQAQPAQPQPAQAAEPKAAPAAPAQAAGVDDADVERVPLNRFRKVAARRLTESKRNAPHFYLTREVDAEELLAFRATLNKALDPAKVSVNDLIVKACATALREHPAVNVSFTEDELLVHKRVNVGVAVAVEDGLLVPVIRDADRKSVSQIGAETRELAGKARAGRLSAQEMSGGTFSVSNLGMYGIASFSAVINPPEAAILAVGAVRDEPVVRDGQVVPGKRLSVTLSVDHRACDGATGAAFLARLAELLERPLLIVA</sequence>
<keyword evidence="10" id="KW-0670">Pyruvate</keyword>
<dbReference type="PROSITE" id="PS51826">
    <property type="entry name" value="PSBD"/>
    <property type="match status" value="1"/>
</dbReference>
<dbReference type="Gene3D" id="4.10.320.10">
    <property type="entry name" value="E3-binding domain"/>
    <property type="match status" value="1"/>
</dbReference>
<dbReference type="GO" id="GO:0016746">
    <property type="term" value="F:acyltransferase activity"/>
    <property type="evidence" value="ECO:0007669"/>
    <property type="project" value="UniProtKB-KW"/>
</dbReference>
<feature type="domain" description="Peripheral subunit-binding (PSBD)" evidence="9">
    <location>
        <begin position="143"/>
        <end position="180"/>
    </location>
</feature>
<gene>
    <name evidence="10" type="ORF">IW256_005201</name>
</gene>
<dbReference type="Gene3D" id="2.40.50.100">
    <property type="match status" value="1"/>
</dbReference>
<dbReference type="SUPFAM" id="SSF47005">
    <property type="entry name" value="Peripheral subunit-binding domain of 2-oxo acid dehydrogenase complex"/>
    <property type="match status" value="1"/>
</dbReference>
<organism evidence="10 11">
    <name type="scientific">Actinomadura viridis</name>
    <dbReference type="NCBI Taxonomy" id="58110"/>
    <lineage>
        <taxon>Bacteria</taxon>
        <taxon>Bacillati</taxon>
        <taxon>Actinomycetota</taxon>
        <taxon>Actinomycetes</taxon>
        <taxon>Streptosporangiales</taxon>
        <taxon>Thermomonosporaceae</taxon>
        <taxon>Actinomadura</taxon>
    </lineage>
</organism>
<evidence type="ECO:0000313" key="11">
    <source>
        <dbReference type="Proteomes" id="UP000614047"/>
    </source>
</evidence>
<keyword evidence="11" id="KW-1185">Reference proteome</keyword>
<dbReference type="InterPro" id="IPR011053">
    <property type="entry name" value="Single_hybrid_motif"/>
</dbReference>
<evidence type="ECO:0000259" key="9">
    <source>
        <dbReference type="PROSITE" id="PS51826"/>
    </source>
</evidence>
<dbReference type="InterPro" id="IPR023213">
    <property type="entry name" value="CAT-like_dom_sf"/>
</dbReference>
<dbReference type="GO" id="GO:0045254">
    <property type="term" value="C:pyruvate dehydrogenase complex"/>
    <property type="evidence" value="ECO:0007669"/>
    <property type="project" value="InterPro"/>
</dbReference>
<dbReference type="InterPro" id="IPR036625">
    <property type="entry name" value="E3-bd_dom_sf"/>
</dbReference>
<accession>A0A931DQY2</accession>
<dbReference type="InterPro" id="IPR045257">
    <property type="entry name" value="E2/Pdx1"/>
</dbReference>
<evidence type="ECO:0000256" key="7">
    <source>
        <dbReference type="SAM" id="MobiDB-lite"/>
    </source>
</evidence>
<dbReference type="CDD" id="cd06849">
    <property type="entry name" value="lipoyl_domain"/>
    <property type="match status" value="1"/>
</dbReference>
<dbReference type="EMBL" id="JADOUA010000001">
    <property type="protein sequence ID" value="MBG6091088.1"/>
    <property type="molecule type" value="Genomic_DNA"/>
</dbReference>
<keyword evidence="3 6" id="KW-0808">Transferase</keyword>
<comment type="caution">
    <text evidence="10">The sequence shown here is derived from an EMBL/GenBank/DDBJ whole genome shotgun (WGS) entry which is preliminary data.</text>
</comment>
<dbReference type="RefSeq" id="WP_197013452.1">
    <property type="nucleotide sequence ID" value="NZ_BAABES010000001.1"/>
</dbReference>
<reference evidence="10" key="1">
    <citation type="submission" date="2020-11" db="EMBL/GenBank/DDBJ databases">
        <title>Sequencing the genomes of 1000 actinobacteria strains.</title>
        <authorList>
            <person name="Klenk H.-P."/>
        </authorList>
    </citation>
    <scope>NUCLEOTIDE SEQUENCE</scope>
    <source>
        <strain evidence="10">DSM 43175</strain>
    </source>
</reference>
<dbReference type="GO" id="GO:0006086">
    <property type="term" value="P:pyruvate decarboxylation to acetyl-CoA"/>
    <property type="evidence" value="ECO:0007669"/>
    <property type="project" value="InterPro"/>
</dbReference>
<feature type="domain" description="Lipoyl-binding" evidence="8">
    <location>
        <begin position="1"/>
        <end position="76"/>
    </location>
</feature>
<feature type="compositionally biased region" description="Pro residues" evidence="7">
    <location>
        <begin position="116"/>
        <end position="131"/>
    </location>
</feature>
<evidence type="ECO:0000256" key="6">
    <source>
        <dbReference type="RuleBase" id="RU003423"/>
    </source>
</evidence>
<protein>
    <recommendedName>
        <fullName evidence="6">Dihydrolipoamide acetyltransferase component of pyruvate dehydrogenase complex</fullName>
        <ecNumber evidence="6">2.3.1.-</ecNumber>
    </recommendedName>
</protein>
<dbReference type="PANTHER" id="PTHR23151:SF90">
    <property type="entry name" value="DIHYDROLIPOYLLYSINE-RESIDUE ACETYLTRANSFERASE COMPONENT OF PYRUVATE DEHYDROGENASE COMPLEX, MITOCHONDRIAL-RELATED"/>
    <property type="match status" value="1"/>
</dbReference>
<dbReference type="PROSITE" id="PS50968">
    <property type="entry name" value="BIOTINYL_LIPOYL"/>
    <property type="match status" value="1"/>
</dbReference>
<evidence type="ECO:0000256" key="1">
    <source>
        <dbReference type="ARBA" id="ARBA00001938"/>
    </source>
</evidence>
<evidence type="ECO:0000256" key="3">
    <source>
        <dbReference type="ARBA" id="ARBA00022679"/>
    </source>
</evidence>
<dbReference type="InterPro" id="IPR004167">
    <property type="entry name" value="PSBD"/>
</dbReference>
<evidence type="ECO:0000313" key="10">
    <source>
        <dbReference type="EMBL" id="MBG6091088.1"/>
    </source>
</evidence>
<dbReference type="Gene3D" id="3.30.559.10">
    <property type="entry name" value="Chloramphenicol acetyltransferase-like domain"/>
    <property type="match status" value="1"/>
</dbReference>
<feature type="compositionally biased region" description="Low complexity" evidence="7">
    <location>
        <begin position="183"/>
        <end position="217"/>
    </location>
</feature>
<feature type="region of interest" description="Disordered" evidence="7">
    <location>
        <begin position="183"/>
        <end position="220"/>
    </location>
</feature>
<dbReference type="InterPro" id="IPR001078">
    <property type="entry name" value="2-oxoacid_DH_actylTfrase"/>
</dbReference>
<dbReference type="FunFam" id="3.30.559.10:FF:000007">
    <property type="entry name" value="Dihydrolipoamide acetyltransferase component of pyruvate dehydrogenase complex"/>
    <property type="match status" value="1"/>
</dbReference>
<feature type="region of interest" description="Disordered" evidence="7">
    <location>
        <begin position="85"/>
        <end position="148"/>
    </location>
</feature>
<evidence type="ECO:0000256" key="2">
    <source>
        <dbReference type="ARBA" id="ARBA00007317"/>
    </source>
</evidence>
<dbReference type="Pfam" id="PF00364">
    <property type="entry name" value="Biotin_lipoyl"/>
    <property type="match status" value="1"/>
</dbReference>
<dbReference type="EC" id="2.3.1.-" evidence="6"/>
<dbReference type="PANTHER" id="PTHR23151">
    <property type="entry name" value="DIHYDROLIPOAMIDE ACETYL/SUCCINYL-TRANSFERASE-RELATED"/>
    <property type="match status" value="1"/>
</dbReference>
<keyword evidence="5 6" id="KW-0012">Acyltransferase</keyword>
<keyword evidence="4 6" id="KW-0450">Lipoyl</keyword>
<dbReference type="SUPFAM" id="SSF51230">
    <property type="entry name" value="Single hybrid motif"/>
    <property type="match status" value="1"/>
</dbReference>
<dbReference type="Pfam" id="PF00198">
    <property type="entry name" value="2-oxoacid_dh"/>
    <property type="match status" value="1"/>
</dbReference>
<feature type="compositionally biased region" description="Low complexity" evidence="7">
    <location>
        <begin position="103"/>
        <end position="115"/>
    </location>
</feature>
<dbReference type="Proteomes" id="UP000614047">
    <property type="component" value="Unassembled WGS sequence"/>
</dbReference>
<dbReference type="FunFam" id="2.40.50.100:FF:000010">
    <property type="entry name" value="Acetyltransferase component of pyruvate dehydrogenase complex"/>
    <property type="match status" value="1"/>
</dbReference>
<dbReference type="Pfam" id="PF02817">
    <property type="entry name" value="E3_binding"/>
    <property type="match status" value="1"/>
</dbReference>
<dbReference type="InterPro" id="IPR000089">
    <property type="entry name" value="Biotin_lipoyl"/>
</dbReference>